<gene>
    <name evidence="3" type="ORF">AVDCRST_MAG56-3673</name>
</gene>
<dbReference type="InterPro" id="IPR011990">
    <property type="entry name" value="TPR-like_helical_dom_sf"/>
</dbReference>
<dbReference type="GO" id="GO:0005509">
    <property type="term" value="F:calcium ion binding"/>
    <property type="evidence" value="ECO:0007669"/>
    <property type="project" value="InterPro"/>
</dbReference>
<dbReference type="EMBL" id="CADCTQ010000309">
    <property type="protein sequence ID" value="CAA9280213.1"/>
    <property type="molecule type" value="Genomic_DNA"/>
</dbReference>
<accession>A0A6J4JHQ8</accession>
<dbReference type="Gene3D" id="1.25.40.10">
    <property type="entry name" value="Tetratricopeptide repeat domain"/>
    <property type="match status" value="1"/>
</dbReference>
<sequence>MFGLYSPLLLLQAFCLYHAYQRRVEQRWYWLILFLPGVGCLLYLYETFYSRRNVSSLAEGVRQAVNGNYRIERLEKAVRFSDNVTNKAQLAEAYAAAGRYGEAVELYGACLQGFMAGDAELRMKLVQASYLHGDYATAIRCGDALERDQEKTFADAPARVSYAWALFYAGDAARADAVFRAMDKAHTNYFHRAEYCRFLREANQPEPLHRKLEQLLGEFEYLQGNERRVHRRVIGQVKELYRNQA</sequence>
<feature type="domain" description="EF-hand" evidence="2">
    <location>
        <begin position="170"/>
        <end position="205"/>
    </location>
</feature>
<feature type="transmembrane region" description="Helical" evidence="1">
    <location>
        <begin position="28"/>
        <end position="45"/>
    </location>
</feature>
<keyword evidence="1" id="KW-0472">Membrane</keyword>
<dbReference type="InterPro" id="IPR002048">
    <property type="entry name" value="EF_hand_dom"/>
</dbReference>
<evidence type="ECO:0000256" key="1">
    <source>
        <dbReference type="SAM" id="Phobius"/>
    </source>
</evidence>
<dbReference type="AlphaFoldDB" id="A0A6J4JHQ8"/>
<dbReference type="SUPFAM" id="SSF48452">
    <property type="entry name" value="TPR-like"/>
    <property type="match status" value="1"/>
</dbReference>
<proteinExistence type="predicted"/>
<protein>
    <recommendedName>
        <fullName evidence="2">EF-hand domain-containing protein</fullName>
    </recommendedName>
</protein>
<reference evidence="3" key="1">
    <citation type="submission" date="2020-02" db="EMBL/GenBank/DDBJ databases">
        <authorList>
            <person name="Meier V. D."/>
        </authorList>
    </citation>
    <scope>NUCLEOTIDE SEQUENCE</scope>
    <source>
        <strain evidence="3">AVDCRST_MAG56</strain>
    </source>
</reference>
<organism evidence="3">
    <name type="scientific">uncultured Cytophagales bacterium</name>
    <dbReference type="NCBI Taxonomy" id="158755"/>
    <lineage>
        <taxon>Bacteria</taxon>
        <taxon>Pseudomonadati</taxon>
        <taxon>Bacteroidota</taxon>
        <taxon>Sphingobacteriia</taxon>
        <taxon>Sphingobacteriales</taxon>
        <taxon>environmental samples</taxon>
    </lineage>
</organism>
<evidence type="ECO:0000313" key="3">
    <source>
        <dbReference type="EMBL" id="CAA9280213.1"/>
    </source>
</evidence>
<dbReference type="PROSITE" id="PS50222">
    <property type="entry name" value="EF_HAND_2"/>
    <property type="match status" value="1"/>
</dbReference>
<keyword evidence="1" id="KW-0812">Transmembrane</keyword>
<name>A0A6J4JHQ8_9SPHI</name>
<keyword evidence="1" id="KW-1133">Transmembrane helix</keyword>
<evidence type="ECO:0000259" key="2">
    <source>
        <dbReference type="PROSITE" id="PS50222"/>
    </source>
</evidence>